<evidence type="ECO:0000256" key="3">
    <source>
        <dbReference type="ARBA" id="ARBA00022475"/>
    </source>
</evidence>
<dbReference type="SUPFAM" id="SSF161098">
    <property type="entry name" value="MetI-like"/>
    <property type="match status" value="1"/>
</dbReference>
<feature type="transmembrane region" description="Helical" evidence="7">
    <location>
        <begin position="269"/>
        <end position="291"/>
    </location>
</feature>
<keyword evidence="2 7" id="KW-0813">Transport</keyword>
<feature type="transmembrane region" description="Helical" evidence="7">
    <location>
        <begin position="132"/>
        <end position="153"/>
    </location>
</feature>
<name>A0A9D5R9P7_9FIRM</name>
<evidence type="ECO:0000313" key="10">
    <source>
        <dbReference type="Proteomes" id="UP000806542"/>
    </source>
</evidence>
<sequence length="302" mass="33541">MAKKRLSMNVQCYLMIALPLIGFFVFTLYPILWTFRWSVFSYNGVPSETRFIGLDNFIRMFTVDLDYWKAWLNTFKFAICKIPLEYIIAMIAALLLNQKRLKLKGMYRAVYYLPSIISAVVIGLIFSNLFGFFGLMNGILIDLGIVSEGIDWFAGKGSALAVLVISSIWNTFGVNVMYLMAAFANVPEDVYESAKLDGASSVRMFFSITLPMIAPIFQIMLLLSLIGTLSINEFILVMTGGGPGGSTMTVMAYLTQKFVPGFTSEATPALGYGCALSVVTTILFAVISFIYNAASKKMNDLY</sequence>
<comment type="subcellular location">
    <subcellularLocation>
        <location evidence="1 7">Cell membrane</location>
        <topology evidence="1 7">Multi-pass membrane protein</topology>
    </subcellularLocation>
</comment>
<dbReference type="AlphaFoldDB" id="A0A9D5R9P7"/>
<feature type="transmembrane region" description="Helical" evidence="7">
    <location>
        <begin position="160"/>
        <end position="184"/>
    </location>
</feature>
<feature type="domain" description="ABC transmembrane type-1" evidence="8">
    <location>
        <begin position="71"/>
        <end position="291"/>
    </location>
</feature>
<evidence type="ECO:0000256" key="4">
    <source>
        <dbReference type="ARBA" id="ARBA00022692"/>
    </source>
</evidence>
<dbReference type="GO" id="GO:0005886">
    <property type="term" value="C:plasma membrane"/>
    <property type="evidence" value="ECO:0007669"/>
    <property type="project" value="UniProtKB-SubCell"/>
</dbReference>
<gene>
    <name evidence="9" type="ORF">INF28_09635</name>
</gene>
<feature type="transmembrane region" description="Helical" evidence="7">
    <location>
        <begin position="109"/>
        <end position="126"/>
    </location>
</feature>
<organism evidence="9 10">
    <name type="scientific">Ructibacterium gallinarum</name>
    <dbReference type="NCBI Taxonomy" id="2779355"/>
    <lineage>
        <taxon>Bacteria</taxon>
        <taxon>Bacillati</taxon>
        <taxon>Bacillota</taxon>
        <taxon>Clostridia</taxon>
        <taxon>Eubacteriales</taxon>
        <taxon>Oscillospiraceae</taxon>
        <taxon>Ructibacterium</taxon>
    </lineage>
</organism>
<dbReference type="InterPro" id="IPR035906">
    <property type="entry name" value="MetI-like_sf"/>
</dbReference>
<keyword evidence="3" id="KW-1003">Cell membrane</keyword>
<evidence type="ECO:0000256" key="5">
    <source>
        <dbReference type="ARBA" id="ARBA00022989"/>
    </source>
</evidence>
<comment type="caution">
    <text evidence="9">The sequence shown here is derived from an EMBL/GenBank/DDBJ whole genome shotgun (WGS) entry which is preliminary data.</text>
</comment>
<evidence type="ECO:0000259" key="8">
    <source>
        <dbReference type="PROSITE" id="PS50928"/>
    </source>
</evidence>
<dbReference type="Pfam" id="PF00528">
    <property type="entry name" value="BPD_transp_1"/>
    <property type="match status" value="1"/>
</dbReference>
<evidence type="ECO:0000256" key="6">
    <source>
        <dbReference type="ARBA" id="ARBA00023136"/>
    </source>
</evidence>
<dbReference type="InterPro" id="IPR051393">
    <property type="entry name" value="ABC_transporter_permease"/>
</dbReference>
<dbReference type="PANTHER" id="PTHR30193:SF37">
    <property type="entry name" value="INNER MEMBRANE ABC TRANSPORTER PERMEASE PROTEIN YCJO"/>
    <property type="match status" value="1"/>
</dbReference>
<feature type="transmembrane region" description="Helical" evidence="7">
    <location>
        <begin position="234"/>
        <end position="254"/>
    </location>
</feature>
<evidence type="ECO:0000313" key="9">
    <source>
        <dbReference type="EMBL" id="MBE5040719.1"/>
    </source>
</evidence>
<keyword evidence="4 7" id="KW-0812">Transmembrane</keyword>
<dbReference type="CDD" id="cd06261">
    <property type="entry name" value="TM_PBP2"/>
    <property type="match status" value="1"/>
</dbReference>
<dbReference type="EMBL" id="JADCKB010000021">
    <property type="protein sequence ID" value="MBE5040719.1"/>
    <property type="molecule type" value="Genomic_DNA"/>
</dbReference>
<comment type="similarity">
    <text evidence="7">Belongs to the binding-protein-dependent transport system permease family.</text>
</comment>
<keyword evidence="6 7" id="KW-0472">Membrane</keyword>
<dbReference type="GO" id="GO:0055085">
    <property type="term" value="P:transmembrane transport"/>
    <property type="evidence" value="ECO:0007669"/>
    <property type="project" value="InterPro"/>
</dbReference>
<dbReference type="Proteomes" id="UP000806542">
    <property type="component" value="Unassembled WGS sequence"/>
</dbReference>
<feature type="transmembrane region" description="Helical" evidence="7">
    <location>
        <begin position="12"/>
        <end position="32"/>
    </location>
</feature>
<protein>
    <submittedName>
        <fullName evidence="9">Sugar ABC transporter permease</fullName>
    </submittedName>
</protein>
<evidence type="ECO:0000256" key="7">
    <source>
        <dbReference type="RuleBase" id="RU363032"/>
    </source>
</evidence>
<feature type="transmembrane region" description="Helical" evidence="7">
    <location>
        <begin position="204"/>
        <end position="227"/>
    </location>
</feature>
<dbReference type="PROSITE" id="PS50928">
    <property type="entry name" value="ABC_TM1"/>
    <property type="match status" value="1"/>
</dbReference>
<dbReference type="PANTHER" id="PTHR30193">
    <property type="entry name" value="ABC TRANSPORTER PERMEASE PROTEIN"/>
    <property type="match status" value="1"/>
</dbReference>
<keyword evidence="10" id="KW-1185">Reference proteome</keyword>
<reference evidence="9" key="1">
    <citation type="submission" date="2020-10" db="EMBL/GenBank/DDBJ databases">
        <title>ChiBAC.</title>
        <authorList>
            <person name="Zenner C."/>
            <person name="Hitch T.C.A."/>
            <person name="Clavel T."/>
        </authorList>
    </citation>
    <scope>NUCLEOTIDE SEQUENCE</scope>
    <source>
        <strain evidence="9">DSM 107454</strain>
    </source>
</reference>
<evidence type="ECO:0000256" key="1">
    <source>
        <dbReference type="ARBA" id="ARBA00004651"/>
    </source>
</evidence>
<accession>A0A9D5R9P7</accession>
<feature type="transmembrane region" description="Helical" evidence="7">
    <location>
        <begin position="75"/>
        <end position="97"/>
    </location>
</feature>
<dbReference type="InterPro" id="IPR000515">
    <property type="entry name" value="MetI-like"/>
</dbReference>
<evidence type="ECO:0000256" key="2">
    <source>
        <dbReference type="ARBA" id="ARBA00022448"/>
    </source>
</evidence>
<proteinExistence type="inferred from homology"/>
<dbReference type="Gene3D" id="1.10.3720.10">
    <property type="entry name" value="MetI-like"/>
    <property type="match status" value="1"/>
</dbReference>
<keyword evidence="5 7" id="KW-1133">Transmembrane helix</keyword>